<reference evidence="2" key="2">
    <citation type="submission" date="2021-09" db="EMBL/GenBank/DDBJ databases">
        <authorList>
            <person name="Gilroy R."/>
        </authorList>
    </citation>
    <scope>NUCLEOTIDE SEQUENCE</scope>
    <source>
        <strain evidence="2">6019</strain>
    </source>
</reference>
<protein>
    <submittedName>
        <fullName evidence="2">Helix-turn-helix domain-containing protein</fullName>
    </submittedName>
</protein>
<dbReference type="EMBL" id="DYYI01000064">
    <property type="protein sequence ID" value="HJE19836.1"/>
    <property type="molecule type" value="Genomic_DNA"/>
</dbReference>
<name>A0A921DX88_9STAP</name>
<dbReference type="InterPro" id="IPR041657">
    <property type="entry name" value="HTH_17"/>
</dbReference>
<dbReference type="InterPro" id="IPR010093">
    <property type="entry name" value="SinI_DNA-bd"/>
</dbReference>
<dbReference type="Proteomes" id="UP000763505">
    <property type="component" value="Unassembled WGS sequence"/>
</dbReference>
<evidence type="ECO:0000313" key="2">
    <source>
        <dbReference type="EMBL" id="HJE19836.1"/>
    </source>
</evidence>
<accession>A0A921DX88</accession>
<feature type="domain" description="Helix-turn-helix" evidence="1">
    <location>
        <begin position="4"/>
        <end position="52"/>
    </location>
</feature>
<dbReference type="GO" id="GO:0003677">
    <property type="term" value="F:DNA binding"/>
    <property type="evidence" value="ECO:0007669"/>
    <property type="project" value="InterPro"/>
</dbReference>
<evidence type="ECO:0000313" key="3">
    <source>
        <dbReference type="Proteomes" id="UP000763505"/>
    </source>
</evidence>
<dbReference type="InterPro" id="IPR009061">
    <property type="entry name" value="DNA-bd_dom_put_sf"/>
</dbReference>
<dbReference type="SUPFAM" id="SSF46955">
    <property type="entry name" value="Putative DNA-binding domain"/>
    <property type="match status" value="1"/>
</dbReference>
<reference evidence="2" key="1">
    <citation type="journal article" date="2021" name="PeerJ">
        <title>Extensive microbial diversity within the chicken gut microbiome revealed by metagenomics and culture.</title>
        <authorList>
            <person name="Gilroy R."/>
            <person name="Ravi A."/>
            <person name="Getino M."/>
            <person name="Pursley I."/>
            <person name="Horton D.L."/>
            <person name="Alikhan N.F."/>
            <person name="Baker D."/>
            <person name="Gharbi K."/>
            <person name="Hall N."/>
            <person name="Watson M."/>
            <person name="Adriaenssens E.M."/>
            <person name="Foster-Nyarko E."/>
            <person name="Jarju S."/>
            <person name="Secka A."/>
            <person name="Antonio M."/>
            <person name="Oren A."/>
            <person name="Chaudhuri R.R."/>
            <person name="La Ragione R."/>
            <person name="Hildebrand F."/>
            <person name="Pallen M.J."/>
        </authorList>
    </citation>
    <scope>NUCLEOTIDE SEQUENCE</scope>
    <source>
        <strain evidence="2">6019</strain>
    </source>
</reference>
<dbReference type="Pfam" id="PF12728">
    <property type="entry name" value="HTH_17"/>
    <property type="match status" value="1"/>
</dbReference>
<sequence>MKIYTVEEVAELLTLKPETVRVMLRDDEINGFKAGKAWRVTEDDLKKYIQNQGGAIA</sequence>
<organism evidence="2 3">
    <name type="scientific">Aliicoccus persicus</name>
    <dbReference type="NCBI Taxonomy" id="930138"/>
    <lineage>
        <taxon>Bacteria</taxon>
        <taxon>Bacillati</taxon>
        <taxon>Bacillota</taxon>
        <taxon>Bacilli</taxon>
        <taxon>Bacillales</taxon>
        <taxon>Staphylococcaceae</taxon>
        <taxon>Aliicoccus</taxon>
    </lineage>
</organism>
<dbReference type="AlphaFoldDB" id="A0A921DX88"/>
<gene>
    <name evidence="2" type="ORF">K8V35_05740</name>
</gene>
<evidence type="ECO:0000259" key="1">
    <source>
        <dbReference type="Pfam" id="PF12728"/>
    </source>
</evidence>
<proteinExistence type="predicted"/>
<comment type="caution">
    <text evidence="2">The sequence shown here is derived from an EMBL/GenBank/DDBJ whole genome shotgun (WGS) entry which is preliminary data.</text>
</comment>
<dbReference type="NCBIfam" id="TIGR01764">
    <property type="entry name" value="excise"/>
    <property type="match status" value="1"/>
</dbReference>